<dbReference type="InterPro" id="IPR019819">
    <property type="entry name" value="Carboxylesterase_B_CS"/>
</dbReference>
<evidence type="ECO:0000313" key="6">
    <source>
        <dbReference type="RefSeq" id="XP_031421250.2"/>
    </source>
</evidence>
<evidence type="ECO:0000256" key="2">
    <source>
        <dbReference type="RuleBase" id="RU361235"/>
    </source>
</evidence>
<name>A0A6P8FBZ6_CLUHA</name>
<feature type="signal peptide" evidence="2">
    <location>
        <begin position="1"/>
        <end position="21"/>
    </location>
</feature>
<dbReference type="GO" id="GO:0016787">
    <property type="term" value="F:hydrolase activity"/>
    <property type="evidence" value="ECO:0007669"/>
    <property type="project" value="UniProtKB-KW"/>
</dbReference>
<dbReference type="PROSITE" id="PS00122">
    <property type="entry name" value="CARBOXYLESTERASE_B_1"/>
    <property type="match status" value="1"/>
</dbReference>
<dbReference type="PANTHER" id="PTHR11559">
    <property type="entry name" value="CARBOXYLESTERASE"/>
    <property type="match status" value="1"/>
</dbReference>
<dbReference type="Proteomes" id="UP000515152">
    <property type="component" value="Chromosome 3"/>
</dbReference>
<sequence length="576" mass="63631">MKSILNLLLTALVLHLSSSTAHNGPLIHTKLGDLKGNYIRVRGKTTLVHAYLSVPFAQPPVGNLRLAPPQPVQGWEGIRDATQMPPMCLQDRQLSEDLLGMVGMIVDIPEVSEDCLYLNVYTPAQPAQDAMLPVMLWIHGGGFSLGSASMTDGSVLAAYQNVVVVVIQYRLGILGFFSTGDENAPGNTGLLDQVAALQWVQENIHSFGGDPSSVTIFGESAGGVSVSLLVLSPLSTGLFHRAIAESGTATMFSIVNTNPIATAMIVANATNCEGTKPYHIVDCVMQLSAEDIVKFTQENKQLIFGVVKDGHFLPKQVADLLESHEFNKVPLINGINNHECGWLLPAFMLPPDWVDGMDRDTIKNFFDLFYPDGKFSTDLILNEFIGSGEDRIKNRDSFTEFFGDILFTIPAIMLSNAHRDSGAPVFAYEFQHPPSILAERRPSFVRADHGDEIAFVFGGCFCNGHINLNGTFTEEEVELCRTMMAYWGNFARTGSPNGPGLTHWPTYGAGEEYLGIGLKQQVGRHLKADSFNFMTQALQEKVHEMKQQQQQEQQQEEQQQEEQQQEQQQEQQRIEL</sequence>
<reference evidence="6" key="1">
    <citation type="submission" date="2025-08" db="UniProtKB">
        <authorList>
            <consortium name="RefSeq"/>
        </authorList>
    </citation>
    <scope>IDENTIFICATION</scope>
</reference>
<dbReference type="GeneID" id="105900429"/>
<dbReference type="RefSeq" id="XP_031421250.2">
    <property type="nucleotide sequence ID" value="XM_031565390.2"/>
</dbReference>
<protein>
    <recommendedName>
        <fullName evidence="2">Carboxylic ester hydrolase</fullName>
        <ecNumber evidence="2">3.1.1.-</ecNumber>
    </recommendedName>
</protein>
<dbReference type="CDD" id="cd00312">
    <property type="entry name" value="Esterase_lipase"/>
    <property type="match status" value="1"/>
</dbReference>
<feature type="domain" description="Carboxylesterase type B" evidence="4">
    <location>
        <begin position="25"/>
        <end position="533"/>
    </location>
</feature>
<dbReference type="InterPro" id="IPR002018">
    <property type="entry name" value="CarbesteraseB"/>
</dbReference>
<dbReference type="FunFam" id="3.40.50.1820:FF:000128">
    <property type="entry name" value="Carboxylic ester hydrolase"/>
    <property type="match status" value="1"/>
</dbReference>
<dbReference type="KEGG" id="char:105900429"/>
<evidence type="ECO:0000259" key="4">
    <source>
        <dbReference type="Pfam" id="PF00135"/>
    </source>
</evidence>
<dbReference type="PROSITE" id="PS00941">
    <property type="entry name" value="CARBOXYLESTERASE_B_2"/>
    <property type="match status" value="1"/>
</dbReference>
<dbReference type="OrthoDB" id="3200163at2759"/>
<proteinExistence type="inferred from homology"/>
<dbReference type="InterPro" id="IPR019826">
    <property type="entry name" value="Carboxylesterase_B_AS"/>
</dbReference>
<feature type="compositionally biased region" description="Acidic residues" evidence="3">
    <location>
        <begin position="554"/>
        <end position="564"/>
    </location>
</feature>
<keyword evidence="5" id="KW-1185">Reference proteome</keyword>
<evidence type="ECO:0000256" key="3">
    <source>
        <dbReference type="SAM" id="MobiDB-lite"/>
    </source>
</evidence>
<dbReference type="InterPro" id="IPR050309">
    <property type="entry name" value="Type-B_Carboxylest/Lipase"/>
</dbReference>
<dbReference type="Pfam" id="PF00135">
    <property type="entry name" value="COesterase"/>
    <property type="match status" value="1"/>
</dbReference>
<feature type="region of interest" description="Disordered" evidence="3">
    <location>
        <begin position="541"/>
        <end position="576"/>
    </location>
</feature>
<feature type="chain" id="PRO_5035489034" description="Carboxylic ester hydrolase" evidence="2">
    <location>
        <begin position="22"/>
        <end position="576"/>
    </location>
</feature>
<keyword evidence="2" id="KW-0732">Signal</keyword>
<organism evidence="5 6">
    <name type="scientific">Clupea harengus</name>
    <name type="common">Atlantic herring</name>
    <dbReference type="NCBI Taxonomy" id="7950"/>
    <lineage>
        <taxon>Eukaryota</taxon>
        <taxon>Metazoa</taxon>
        <taxon>Chordata</taxon>
        <taxon>Craniata</taxon>
        <taxon>Vertebrata</taxon>
        <taxon>Euteleostomi</taxon>
        <taxon>Actinopterygii</taxon>
        <taxon>Neopterygii</taxon>
        <taxon>Teleostei</taxon>
        <taxon>Clupei</taxon>
        <taxon>Clupeiformes</taxon>
        <taxon>Clupeoidei</taxon>
        <taxon>Clupeidae</taxon>
        <taxon>Clupea</taxon>
    </lineage>
</organism>
<evidence type="ECO:0000313" key="5">
    <source>
        <dbReference type="Proteomes" id="UP000515152"/>
    </source>
</evidence>
<keyword evidence="2" id="KW-0378">Hydrolase</keyword>
<feature type="compositionally biased region" description="Low complexity" evidence="3">
    <location>
        <begin position="565"/>
        <end position="576"/>
    </location>
</feature>
<accession>A0A6P8FBZ6</accession>
<comment type="similarity">
    <text evidence="1 2">Belongs to the type-B carboxylesterase/lipase family.</text>
</comment>
<dbReference type="EC" id="3.1.1.-" evidence="2"/>
<evidence type="ECO:0000256" key="1">
    <source>
        <dbReference type="ARBA" id="ARBA00005964"/>
    </source>
</evidence>
<gene>
    <name evidence="6" type="primary">LOC105900429</name>
</gene>
<dbReference type="AlphaFoldDB" id="A0A6P8FBZ6"/>